<name>A0AAD1U3Q6_EUPCR</name>
<organism evidence="2 3">
    <name type="scientific">Euplotes crassus</name>
    <dbReference type="NCBI Taxonomy" id="5936"/>
    <lineage>
        <taxon>Eukaryota</taxon>
        <taxon>Sar</taxon>
        <taxon>Alveolata</taxon>
        <taxon>Ciliophora</taxon>
        <taxon>Intramacronucleata</taxon>
        <taxon>Spirotrichea</taxon>
        <taxon>Hypotrichia</taxon>
        <taxon>Euplotida</taxon>
        <taxon>Euplotidae</taxon>
        <taxon>Moneuplotes</taxon>
    </lineage>
</organism>
<sequence>MNVGIREKQSSKSNLIAYRRKAPKLKGRRKSYAVSSTSDMIKYKKSCEKAHKLLLTKTTGIVKQNSKQNETCTRARSLGKNKSSSLKRNQKFSTTINFQDRMNHDAGSPTFKKKESSENLLCRSRNKSIFDIGSKGSMIKNGTFKSKKGNKKKRKIKTENLLKSFKRLKGMKNNKSEKAIPTPCTCSINQKEQNGQQLTPVKSNVLKERQNNLTVISPEDAKPNQTLIVEKSSISESNVYFTQDNNEQLVISTSGGFNSKKSVCDLPKSKLYKPVRKSKKRKCKKTDSVQILDTSAITNKSSAQTSSFRFFVNEGNELRKRGDQYKQISELASQVQKKDAQIKILEEKLNEIEEAHQEEIKKINQLYSQKENQRQKSENNLRNRIMSLEMETKQKSINITNLLDQDISQITPKKRCDECERLRSIIQEMEVQLESYKKSILRKESKVKTPTQFDQSDLKSYIRDIENEGLELESMLYEQDNKSIRYNPSPLDGREAITKISFLTMSQNKTPNDAEEEEYNLKKSVQCDTPKIPLSELYHHRSNVSETPKYVKISMDGRKPNLRPLNSQKMSPFQKVEEEECTLNSYTIEKKYSQCDKQKVNNQDCGAFQFPFFQNGTDEHCHCETDR</sequence>
<dbReference type="Proteomes" id="UP001295684">
    <property type="component" value="Unassembled WGS sequence"/>
</dbReference>
<feature type="coiled-coil region" evidence="1">
    <location>
        <begin position="419"/>
        <end position="446"/>
    </location>
</feature>
<dbReference type="AlphaFoldDB" id="A0AAD1U3Q6"/>
<evidence type="ECO:0000313" key="2">
    <source>
        <dbReference type="EMBL" id="CAI2358718.1"/>
    </source>
</evidence>
<protein>
    <submittedName>
        <fullName evidence="2">Uncharacterized protein</fullName>
    </submittedName>
</protein>
<accession>A0AAD1U3Q6</accession>
<reference evidence="2" key="1">
    <citation type="submission" date="2023-07" db="EMBL/GenBank/DDBJ databases">
        <authorList>
            <consortium name="AG Swart"/>
            <person name="Singh M."/>
            <person name="Singh A."/>
            <person name="Seah K."/>
            <person name="Emmerich C."/>
        </authorList>
    </citation>
    <scope>NUCLEOTIDE SEQUENCE</scope>
    <source>
        <strain evidence="2">DP1</strain>
    </source>
</reference>
<feature type="coiled-coil region" evidence="1">
    <location>
        <begin position="328"/>
        <end position="380"/>
    </location>
</feature>
<keyword evidence="1" id="KW-0175">Coiled coil</keyword>
<proteinExistence type="predicted"/>
<comment type="caution">
    <text evidence="2">The sequence shown here is derived from an EMBL/GenBank/DDBJ whole genome shotgun (WGS) entry which is preliminary data.</text>
</comment>
<evidence type="ECO:0000256" key="1">
    <source>
        <dbReference type="SAM" id="Coils"/>
    </source>
</evidence>
<gene>
    <name evidence="2" type="ORF">ECRASSUSDP1_LOCUS1</name>
</gene>
<evidence type="ECO:0000313" key="3">
    <source>
        <dbReference type="Proteomes" id="UP001295684"/>
    </source>
</evidence>
<dbReference type="EMBL" id="CAMPGE010000001">
    <property type="protein sequence ID" value="CAI2358718.1"/>
    <property type="molecule type" value="Genomic_DNA"/>
</dbReference>
<keyword evidence="3" id="KW-1185">Reference proteome</keyword>